<evidence type="ECO:0000313" key="6">
    <source>
        <dbReference type="Proteomes" id="UP000663760"/>
    </source>
</evidence>
<evidence type="ECO:0000256" key="3">
    <source>
        <dbReference type="PROSITE-ProRule" id="PRU00708"/>
    </source>
</evidence>
<dbReference type="InterPro" id="IPR011990">
    <property type="entry name" value="TPR-like_helical_dom_sf"/>
</dbReference>
<reference evidence="5" key="1">
    <citation type="submission" date="2020-02" db="EMBL/GenBank/DDBJ databases">
        <authorList>
            <person name="Scholz U."/>
            <person name="Mascher M."/>
            <person name="Fiebig A."/>
        </authorList>
    </citation>
    <scope>NUCLEOTIDE SEQUENCE</scope>
</reference>
<evidence type="ECO:0000256" key="2">
    <source>
        <dbReference type="ARBA" id="ARBA00022737"/>
    </source>
</evidence>
<feature type="repeat" description="PPR" evidence="3">
    <location>
        <begin position="517"/>
        <end position="551"/>
    </location>
</feature>
<dbReference type="SUPFAM" id="SSF48452">
    <property type="entry name" value="TPR-like"/>
    <property type="match status" value="2"/>
</dbReference>
<dbReference type="Pfam" id="PF13041">
    <property type="entry name" value="PPR_2"/>
    <property type="match status" value="2"/>
</dbReference>
<accession>A0A7I8L955</accession>
<dbReference type="Proteomes" id="UP000663760">
    <property type="component" value="Chromosome 12"/>
</dbReference>
<dbReference type="InterPro" id="IPR046848">
    <property type="entry name" value="E_motif"/>
</dbReference>
<comment type="similarity">
    <text evidence="1">Belongs to the PPR family. PCMP-H subfamily.</text>
</comment>
<dbReference type="Pfam" id="PF20431">
    <property type="entry name" value="E_motif"/>
    <property type="match status" value="1"/>
</dbReference>
<dbReference type="InterPro" id="IPR002885">
    <property type="entry name" value="PPR_rpt"/>
</dbReference>
<dbReference type="PROSITE" id="PS51375">
    <property type="entry name" value="PPR"/>
    <property type="match status" value="7"/>
</dbReference>
<dbReference type="PANTHER" id="PTHR47926">
    <property type="entry name" value="PENTATRICOPEPTIDE REPEAT-CONTAINING PROTEIN"/>
    <property type="match status" value="1"/>
</dbReference>
<dbReference type="Gene3D" id="1.25.40.10">
    <property type="entry name" value="Tetratricopeptide repeat domain"/>
    <property type="match status" value="5"/>
</dbReference>
<feature type="repeat" description="PPR" evidence="3">
    <location>
        <begin position="379"/>
        <end position="413"/>
    </location>
</feature>
<keyword evidence="2" id="KW-0677">Repeat</keyword>
<dbReference type="InterPro" id="IPR046849">
    <property type="entry name" value="E2_motif"/>
</dbReference>
<dbReference type="AlphaFoldDB" id="A0A7I8L955"/>
<dbReference type="EMBL" id="LR746275">
    <property type="protein sequence ID" value="CAA7405794.1"/>
    <property type="molecule type" value="Genomic_DNA"/>
</dbReference>
<dbReference type="FunFam" id="1.25.40.10:FF:000470">
    <property type="entry name" value="Pentatricopeptide repeat-containing protein At5g66520"/>
    <property type="match status" value="1"/>
</dbReference>
<gene>
    <name evidence="5" type="ORF">SI8410_12016472</name>
</gene>
<keyword evidence="6" id="KW-1185">Reference proteome</keyword>
<dbReference type="PANTHER" id="PTHR47926:SF537">
    <property type="entry name" value="PENTACOTRIPEPTIDE-REPEAT REGION OF PRORP DOMAIN-CONTAINING PROTEIN"/>
    <property type="match status" value="1"/>
</dbReference>
<dbReference type="NCBIfam" id="TIGR00756">
    <property type="entry name" value="PPR"/>
    <property type="match status" value="5"/>
</dbReference>
<dbReference type="GO" id="GO:0008270">
    <property type="term" value="F:zinc ion binding"/>
    <property type="evidence" value="ECO:0007669"/>
    <property type="project" value="InterPro"/>
</dbReference>
<feature type="repeat" description="PPR" evidence="3">
    <location>
        <begin position="84"/>
        <end position="118"/>
    </location>
</feature>
<feature type="repeat" description="PPR" evidence="3">
    <location>
        <begin position="247"/>
        <end position="281"/>
    </location>
</feature>
<dbReference type="InterPro" id="IPR032867">
    <property type="entry name" value="DYW_dom"/>
</dbReference>
<dbReference type="Pfam" id="PF14432">
    <property type="entry name" value="DYW_deaminase"/>
    <property type="match status" value="1"/>
</dbReference>
<dbReference type="FunFam" id="1.25.40.10:FF:000348">
    <property type="entry name" value="Pentatricopeptide repeat-containing protein chloroplastic"/>
    <property type="match status" value="1"/>
</dbReference>
<dbReference type="FunFam" id="1.25.40.10:FF:000690">
    <property type="entry name" value="Pentatricopeptide repeat-containing protein"/>
    <property type="match status" value="1"/>
</dbReference>
<feature type="repeat" description="PPR" evidence="3">
    <location>
        <begin position="282"/>
        <end position="312"/>
    </location>
</feature>
<dbReference type="Pfam" id="PF01535">
    <property type="entry name" value="PPR"/>
    <property type="match status" value="5"/>
</dbReference>
<evidence type="ECO:0000313" key="5">
    <source>
        <dbReference type="EMBL" id="CAA7405794.1"/>
    </source>
</evidence>
<dbReference type="GO" id="GO:0009451">
    <property type="term" value="P:RNA modification"/>
    <property type="evidence" value="ECO:0007669"/>
    <property type="project" value="InterPro"/>
</dbReference>
<dbReference type="InterPro" id="IPR046960">
    <property type="entry name" value="PPR_At4g14850-like_plant"/>
</dbReference>
<proteinExistence type="inferred from homology"/>
<feature type="repeat" description="PPR" evidence="3">
    <location>
        <begin position="185"/>
        <end position="219"/>
    </location>
</feature>
<feature type="domain" description="DYW" evidence="4">
    <location>
        <begin position="595"/>
        <end position="687"/>
    </location>
</feature>
<protein>
    <recommendedName>
        <fullName evidence="4">DYW domain-containing protein</fullName>
    </recommendedName>
</protein>
<dbReference type="OrthoDB" id="185373at2759"/>
<name>A0A7I8L955_SPIIN</name>
<organism evidence="5 6">
    <name type="scientific">Spirodela intermedia</name>
    <name type="common">Intermediate duckweed</name>
    <dbReference type="NCBI Taxonomy" id="51605"/>
    <lineage>
        <taxon>Eukaryota</taxon>
        <taxon>Viridiplantae</taxon>
        <taxon>Streptophyta</taxon>
        <taxon>Embryophyta</taxon>
        <taxon>Tracheophyta</taxon>
        <taxon>Spermatophyta</taxon>
        <taxon>Magnoliopsida</taxon>
        <taxon>Liliopsida</taxon>
        <taxon>Araceae</taxon>
        <taxon>Lemnoideae</taxon>
        <taxon>Spirodela</taxon>
    </lineage>
</organism>
<feature type="repeat" description="PPR" evidence="3">
    <location>
        <begin position="119"/>
        <end position="153"/>
    </location>
</feature>
<dbReference type="GO" id="GO:0003729">
    <property type="term" value="F:mRNA binding"/>
    <property type="evidence" value="ECO:0007669"/>
    <property type="project" value="UniProtKB-ARBA"/>
</dbReference>
<evidence type="ECO:0000259" key="4">
    <source>
        <dbReference type="Pfam" id="PF14432"/>
    </source>
</evidence>
<sequence length="687" mass="75037">MVSAAAAAATAAAARLRFHHPRCVAMLQACGSMVELLQLQAQMLRNGLFFDDPFAAGKMLEFCVRGVGNLHYAWKLFEQMTTRDTFAWNTLIQGHAASPSPGPALRLFARMAGGAARPNSYTYTFVLKACASLRATEEGEQVHGSMTKLGVDLEVFPANALISMYSACGRIELGRRMFDTCAAKDVVTWNAMVSGYLSCGFLDCARKLFEEMPEKGIVSWNAMINGYTAGGDIAAARDLFDLMHQRDTETWNTMIAGYAKCGRLDAARELFERMPTRNVVSWSTMISACAQGGRPREALVLFEQMQGQAVRPNWAAVVSLLSACGCLGALDQGRRIHWHVESNKMRVDSILGTALIDMYAKCGCIDGAAEVFSSLPCKDVFSWTAMIGGLAVNGHGERALELFRRMLADGVRPNAVTFVGVLCACSHLGRVALARRYFDSMSAVHGIKPQAEHYGCLVDALGRAGRLAEAATLVEAAPAAAAGRVLWATLLGACWIHGDVETGEAAADRLTELDHDDGGAYVLLSNIYAAKGRWDDARRLRADMRSRGLHKCPGRSSIEVSGATHEFYAGDRSHPRAEEIERMLEEMGSRLKLLGYAPNTSPVLFDIDEEEKEEAVSRHSERLAIAFGLLANPKGSPIRVVKNLRVCGDCHTVAKLVSSAFARDIILRDRNIFHHFRDGSCSCKDYW</sequence>
<dbReference type="Pfam" id="PF20430">
    <property type="entry name" value="Eplus_motif"/>
    <property type="match status" value="1"/>
</dbReference>
<evidence type="ECO:0000256" key="1">
    <source>
        <dbReference type="ARBA" id="ARBA00006643"/>
    </source>
</evidence>